<dbReference type="EMBL" id="CATZLL010000024">
    <property type="protein sequence ID" value="CAJ0822611.1"/>
    <property type="molecule type" value="Genomic_DNA"/>
</dbReference>
<evidence type="ECO:0000256" key="5">
    <source>
        <dbReference type="ARBA" id="ARBA00025933"/>
    </source>
</evidence>
<dbReference type="NCBIfam" id="TIGR02488">
    <property type="entry name" value="flgG_G_neg"/>
    <property type="match status" value="1"/>
</dbReference>
<dbReference type="InterPro" id="IPR012834">
    <property type="entry name" value="FlgG_G_neg"/>
</dbReference>
<evidence type="ECO:0000259" key="9">
    <source>
        <dbReference type="Pfam" id="PF00460"/>
    </source>
</evidence>
<evidence type="ECO:0000256" key="6">
    <source>
        <dbReference type="ARBA" id="ARBA00032912"/>
    </source>
</evidence>
<evidence type="ECO:0000256" key="1">
    <source>
        <dbReference type="ARBA" id="ARBA00004117"/>
    </source>
</evidence>
<dbReference type="Pfam" id="PF06429">
    <property type="entry name" value="Flg_bbr_C"/>
    <property type="match status" value="1"/>
</dbReference>
<dbReference type="InterPro" id="IPR037925">
    <property type="entry name" value="FlgE/F/G-like"/>
</dbReference>
<evidence type="ECO:0000313" key="13">
    <source>
        <dbReference type="Proteomes" id="UP001189757"/>
    </source>
</evidence>
<dbReference type="NCBIfam" id="TIGR03506">
    <property type="entry name" value="FlgEFG_subfam"/>
    <property type="match status" value="2"/>
</dbReference>
<feature type="domain" description="Flagellar basal-body/hook protein C-terminal" evidence="10">
    <location>
        <begin position="217"/>
        <end position="262"/>
    </location>
</feature>
<dbReference type="Pfam" id="PF22692">
    <property type="entry name" value="LlgE_F_G_D1"/>
    <property type="match status" value="1"/>
</dbReference>
<sequence length="264" mass="27549">MLDALYIAATGMQSQQTNVDTIANNLANVNTPGFKKGKVSFTDLVTQDAMRPVATSSDATTGLLGTASRLGVGVGIASMGRVLDTGDLKKTDSPFDVAIAGAGFIEVQMPDGSRAFTRGGTLKVNADGMLSTLSGYPLKPGIAIPENATDMTITADGHVMVRVSGQSLATDVGQLELVKFPNAGAITAAGDNLYRTNENAGEPIAMRAGDDGTSQIQQGFVESSNVKLVDEMVSLMVAQRAYEANVKIAQASDEMLGMINNLRR</sequence>
<reference evidence="12 13" key="1">
    <citation type="submission" date="2023-07" db="EMBL/GenBank/DDBJ databases">
        <authorList>
            <person name="Peeters C."/>
        </authorList>
    </citation>
    <scope>NUCLEOTIDE SEQUENCE [LARGE SCALE GENOMIC DNA]</scope>
    <source>
        <strain evidence="12 13">LMG 18101</strain>
    </source>
</reference>
<evidence type="ECO:0000256" key="4">
    <source>
        <dbReference type="ARBA" id="ARBA00023143"/>
    </source>
</evidence>
<gene>
    <name evidence="12" type="primary">flgG_4</name>
    <name evidence="12" type="ORF">LMG18101_05094</name>
</gene>
<dbReference type="InterPro" id="IPR001444">
    <property type="entry name" value="Flag_bb_rod_N"/>
</dbReference>
<dbReference type="PANTHER" id="PTHR30435:SF19">
    <property type="entry name" value="FLAGELLAR BASAL-BODY ROD PROTEIN FLGG"/>
    <property type="match status" value="1"/>
</dbReference>
<evidence type="ECO:0000256" key="3">
    <source>
        <dbReference type="ARBA" id="ARBA00017948"/>
    </source>
</evidence>
<comment type="caution">
    <text evidence="12">The sequence shown here is derived from an EMBL/GenBank/DDBJ whole genome shotgun (WGS) entry which is preliminary data.</text>
</comment>
<dbReference type="Pfam" id="PF00460">
    <property type="entry name" value="Flg_bb_rod"/>
    <property type="match status" value="1"/>
</dbReference>
<keyword evidence="13" id="KW-1185">Reference proteome</keyword>
<dbReference type="PANTHER" id="PTHR30435">
    <property type="entry name" value="FLAGELLAR PROTEIN"/>
    <property type="match status" value="1"/>
</dbReference>
<protein>
    <recommendedName>
        <fullName evidence="3 7">Flagellar basal-body rod protein FlgG</fullName>
    </recommendedName>
    <alternativeName>
        <fullName evidence="6 8">Distal rod protein</fullName>
    </alternativeName>
</protein>
<evidence type="ECO:0000313" key="12">
    <source>
        <dbReference type="EMBL" id="CAJ0822611.1"/>
    </source>
</evidence>
<name>A0ABM9KC46_9RALS</name>
<dbReference type="InterPro" id="IPR010930">
    <property type="entry name" value="Flg_bb/hook_C_dom"/>
</dbReference>
<dbReference type="InterPro" id="IPR053967">
    <property type="entry name" value="LlgE_F_G-like_D1"/>
</dbReference>
<dbReference type="SUPFAM" id="SSF117143">
    <property type="entry name" value="Flagellar hook protein flgE"/>
    <property type="match status" value="1"/>
</dbReference>
<dbReference type="PROSITE" id="PS00588">
    <property type="entry name" value="FLAGELLA_BB_ROD"/>
    <property type="match status" value="1"/>
</dbReference>
<keyword evidence="12" id="KW-0282">Flagellum</keyword>
<accession>A0ABM9KC46</accession>
<dbReference type="Proteomes" id="UP001189757">
    <property type="component" value="Unassembled WGS sequence"/>
</dbReference>
<feature type="domain" description="Flagellar basal body rod protein N-terminal" evidence="9">
    <location>
        <begin position="5"/>
        <end position="35"/>
    </location>
</feature>
<proteinExistence type="inferred from homology"/>
<comment type="subunit">
    <text evidence="5 8">The basal body constitutes a major portion of the flagellar organelle and consists of four rings (L,P,S, and M) mounted on a central rod. The rod consists of about 26 subunits of FlgG in the distal portion, and FlgB, FlgC and FlgF are thought to build up the proximal portion of the rod with about 6 subunits each.</text>
</comment>
<keyword evidence="12" id="KW-0966">Cell projection</keyword>
<evidence type="ECO:0000256" key="2">
    <source>
        <dbReference type="ARBA" id="ARBA00009677"/>
    </source>
</evidence>
<feature type="domain" description="Flagellar hook protein FlgE/F/G-like D1" evidence="11">
    <location>
        <begin position="98"/>
        <end position="161"/>
    </location>
</feature>
<dbReference type="InterPro" id="IPR019776">
    <property type="entry name" value="Flagellar_basal_body_rod_CS"/>
</dbReference>
<dbReference type="InterPro" id="IPR020013">
    <property type="entry name" value="Flagellar_FlgE/F/G"/>
</dbReference>
<comment type="subcellular location">
    <subcellularLocation>
        <location evidence="1 8">Bacterial flagellum basal body</location>
    </subcellularLocation>
</comment>
<comment type="similarity">
    <text evidence="2 8">Belongs to the flagella basal body rod proteins family.</text>
</comment>
<organism evidence="12 13">
    <name type="scientific">Ralstonia flaminis</name>
    <dbReference type="NCBI Taxonomy" id="3058597"/>
    <lineage>
        <taxon>Bacteria</taxon>
        <taxon>Pseudomonadati</taxon>
        <taxon>Pseudomonadota</taxon>
        <taxon>Betaproteobacteria</taxon>
        <taxon>Burkholderiales</taxon>
        <taxon>Burkholderiaceae</taxon>
        <taxon>Ralstonia</taxon>
    </lineage>
</organism>
<evidence type="ECO:0000256" key="7">
    <source>
        <dbReference type="NCBIfam" id="TIGR02488"/>
    </source>
</evidence>
<keyword evidence="4 8" id="KW-0975">Bacterial flagellum</keyword>
<evidence type="ECO:0000259" key="10">
    <source>
        <dbReference type="Pfam" id="PF06429"/>
    </source>
</evidence>
<evidence type="ECO:0000256" key="8">
    <source>
        <dbReference type="RuleBase" id="RU362116"/>
    </source>
</evidence>
<dbReference type="RefSeq" id="WP_316682861.1">
    <property type="nucleotide sequence ID" value="NZ_CATZLL010000024.1"/>
</dbReference>
<evidence type="ECO:0000259" key="11">
    <source>
        <dbReference type="Pfam" id="PF22692"/>
    </source>
</evidence>
<keyword evidence="12" id="KW-0969">Cilium</keyword>